<proteinExistence type="predicted"/>
<keyword evidence="1" id="KW-0645">Protease</keyword>
<reference evidence="1 2" key="1">
    <citation type="journal article" date="2023" name="Science">
        <title>Complex scaffold remodeling in plant triterpene biosynthesis.</title>
        <authorList>
            <person name="De La Pena R."/>
            <person name="Hodgson H."/>
            <person name="Liu J.C."/>
            <person name="Stephenson M.J."/>
            <person name="Martin A.C."/>
            <person name="Owen C."/>
            <person name="Harkess A."/>
            <person name="Leebens-Mack J."/>
            <person name="Jimenez L.E."/>
            <person name="Osbourn A."/>
            <person name="Sattely E.S."/>
        </authorList>
    </citation>
    <scope>NUCLEOTIDE SEQUENCE [LARGE SCALE GENOMIC DNA]</scope>
    <source>
        <strain evidence="2">cv. JPN11</strain>
        <tissue evidence="1">Leaf</tissue>
    </source>
</reference>
<protein>
    <submittedName>
        <fullName evidence="1">Ulp1 protease family, C-terminal catalytic domain containing protein</fullName>
    </submittedName>
</protein>
<keyword evidence="1" id="KW-0378">Hydrolase</keyword>
<evidence type="ECO:0000313" key="2">
    <source>
        <dbReference type="Proteomes" id="UP001164539"/>
    </source>
</evidence>
<evidence type="ECO:0000313" key="1">
    <source>
        <dbReference type="EMBL" id="KAJ4713704.1"/>
    </source>
</evidence>
<organism evidence="1 2">
    <name type="scientific">Melia azedarach</name>
    <name type="common">Chinaberry tree</name>
    <dbReference type="NCBI Taxonomy" id="155640"/>
    <lineage>
        <taxon>Eukaryota</taxon>
        <taxon>Viridiplantae</taxon>
        <taxon>Streptophyta</taxon>
        <taxon>Embryophyta</taxon>
        <taxon>Tracheophyta</taxon>
        <taxon>Spermatophyta</taxon>
        <taxon>Magnoliopsida</taxon>
        <taxon>eudicotyledons</taxon>
        <taxon>Gunneridae</taxon>
        <taxon>Pentapetalae</taxon>
        <taxon>rosids</taxon>
        <taxon>malvids</taxon>
        <taxon>Sapindales</taxon>
        <taxon>Meliaceae</taxon>
        <taxon>Melia</taxon>
    </lineage>
</organism>
<comment type="caution">
    <text evidence="1">The sequence shown here is derived from an EMBL/GenBank/DDBJ whole genome shotgun (WGS) entry which is preliminary data.</text>
</comment>
<dbReference type="EMBL" id="CM051401">
    <property type="protein sequence ID" value="KAJ4713704.1"/>
    <property type="molecule type" value="Genomic_DNA"/>
</dbReference>
<accession>A0ACC1XSJ0</accession>
<keyword evidence="2" id="KW-1185">Reference proteome</keyword>
<sequence>MNALEMSERVEKLKLNYEKLENEYVDALEKFKTLHIDSQALGYIQTGMYFQSVMNQGSLKVRSCFEELLRHWQKIVSEKEKGKPNEKVFFYQGPKSHNLQHKTGGCSTDAPKDEPATGSEALKTNVKESVDSDDIVLIQTVNTNVERSEVEYLDADTKICGSLVRKRARSEALPRERASKCFKNLSDVQTDLNSSKRKKGTQSYYDVSEELYREWAKEEGKSKVFMSVVMDKKFFEDIMDPDILLSSNHVHACLALLRENFDWYPDAVFPTFAILDDHFSQLMLKHLEMFGTSSQQKCQWDPKLLDYFYGKLPNGSRAWFQLDQLYIPVYVRDLQWVAVRVDLIERQIELNDSLIDINEEASTTSEMERFTHVLPILLAHTSFYEHRRDLKRSEKPFSMRRVYGIPQQTLWPDSAGYMLMYIEYMCRGQRLMFSVDDVARFRKKIALDLFRRGKRQELLKFLRPVGEGCMH</sequence>
<name>A0ACC1XSJ0_MELAZ</name>
<dbReference type="Proteomes" id="UP001164539">
    <property type="component" value="Chromosome 8"/>
</dbReference>
<gene>
    <name evidence="1" type="ORF">OWV82_015759</name>
</gene>